<dbReference type="Pfam" id="PF02178">
    <property type="entry name" value="AT_hook"/>
    <property type="match status" value="3"/>
</dbReference>
<dbReference type="InterPro" id="IPR017956">
    <property type="entry name" value="AT_hook_DNA-bd_motif"/>
</dbReference>
<dbReference type="GO" id="GO:0003677">
    <property type="term" value="F:DNA binding"/>
    <property type="evidence" value="ECO:0007669"/>
    <property type="project" value="UniProtKB-KW"/>
</dbReference>
<keyword evidence="5" id="KW-1185">Reference proteome</keyword>
<comment type="caution">
    <text evidence="4">The sequence shown here is derived from an EMBL/GenBank/DDBJ whole genome shotgun (WGS) entry which is preliminary data.</text>
</comment>
<evidence type="ECO:0000256" key="2">
    <source>
        <dbReference type="ARBA" id="ARBA00023125"/>
    </source>
</evidence>
<evidence type="ECO:0000313" key="4">
    <source>
        <dbReference type="EMBL" id="PON30200.1"/>
    </source>
</evidence>
<dbReference type="InterPro" id="IPR000116">
    <property type="entry name" value="HMGA"/>
</dbReference>
<dbReference type="AlphaFoldDB" id="A0A2P5A0Y0"/>
<dbReference type="GO" id="GO:0005634">
    <property type="term" value="C:nucleus"/>
    <property type="evidence" value="ECO:0007669"/>
    <property type="project" value="InterPro"/>
</dbReference>
<keyword evidence="1" id="KW-0677">Repeat</keyword>
<dbReference type="STRING" id="398673.A0A2P5A0Y0"/>
<organism evidence="4 5">
    <name type="scientific">Trichoderma gamsii</name>
    <dbReference type="NCBI Taxonomy" id="398673"/>
    <lineage>
        <taxon>Eukaryota</taxon>
        <taxon>Fungi</taxon>
        <taxon>Dikarya</taxon>
        <taxon>Ascomycota</taxon>
        <taxon>Pezizomycotina</taxon>
        <taxon>Sordariomycetes</taxon>
        <taxon>Hypocreomycetidae</taxon>
        <taxon>Hypocreales</taxon>
        <taxon>Hypocreaceae</taxon>
        <taxon>Trichoderma</taxon>
    </lineage>
</organism>
<sequence length="177" mass="18483">MARTKEDAKAANNASTDITHQATQDAGVKKTPGRGRGRPKGTTAKSPAKPYVPTGKPRGRPKGSVKKGGQAKAKAAKKVLPPLAPGEKRRGRPRKSDVAQTQEDDDQAATAESEANVEAEAEDDAASNQPGIGDVASDARTGARSASTPQQSPEYEVGPSSSFTSPAWFSRFKNMIG</sequence>
<evidence type="ECO:0000313" key="5">
    <source>
        <dbReference type="Proteomes" id="UP000054821"/>
    </source>
</evidence>
<evidence type="ECO:0000256" key="1">
    <source>
        <dbReference type="ARBA" id="ARBA00022737"/>
    </source>
</evidence>
<protein>
    <recommendedName>
        <fullName evidence="6">AT hook domain-containing protein</fullName>
    </recommendedName>
</protein>
<reference evidence="4 5" key="1">
    <citation type="journal article" date="2016" name="Genome Announc.">
        <title>Draft Whole-Genome Sequence of Trichoderma gamsii T6085, a Promising Biocontrol Agent of Fusarium Head Blight on Wheat.</title>
        <authorList>
            <person name="Baroncelli R."/>
            <person name="Zapparata A."/>
            <person name="Piaggeschi G."/>
            <person name="Sarrocco S."/>
            <person name="Vannacci G."/>
        </authorList>
    </citation>
    <scope>NUCLEOTIDE SEQUENCE [LARGE SCALE GENOMIC DNA]</scope>
    <source>
        <strain evidence="4 5">T6085</strain>
    </source>
</reference>
<feature type="compositionally biased region" description="Polar residues" evidence="3">
    <location>
        <begin position="144"/>
        <end position="167"/>
    </location>
</feature>
<evidence type="ECO:0008006" key="6">
    <source>
        <dbReference type="Google" id="ProtNLM"/>
    </source>
</evidence>
<dbReference type="GO" id="GO:0000785">
    <property type="term" value="C:chromatin"/>
    <property type="evidence" value="ECO:0007669"/>
    <property type="project" value="InterPro"/>
</dbReference>
<evidence type="ECO:0000256" key="3">
    <source>
        <dbReference type="SAM" id="MobiDB-lite"/>
    </source>
</evidence>
<dbReference type="RefSeq" id="XP_024406609.1">
    <property type="nucleotide sequence ID" value="XM_024548598.1"/>
</dbReference>
<dbReference type="PRINTS" id="PR00930">
    <property type="entry name" value="HIGHMOBLTYIY"/>
</dbReference>
<accession>A0A2P5A0Y0</accession>
<keyword evidence="2" id="KW-0238">DNA-binding</keyword>
<dbReference type="SMART" id="SM00384">
    <property type="entry name" value="AT_hook"/>
    <property type="match status" value="3"/>
</dbReference>
<name>A0A2P5A0Y0_9HYPO</name>
<dbReference type="PRINTS" id="PR00929">
    <property type="entry name" value="ATHOOK"/>
</dbReference>
<feature type="compositionally biased region" description="Polar residues" evidence="3">
    <location>
        <begin position="12"/>
        <end position="24"/>
    </location>
</feature>
<dbReference type="GO" id="GO:0006355">
    <property type="term" value="P:regulation of DNA-templated transcription"/>
    <property type="evidence" value="ECO:0007669"/>
    <property type="project" value="InterPro"/>
</dbReference>
<dbReference type="EMBL" id="JPDN02000002">
    <property type="protein sequence ID" value="PON30200.1"/>
    <property type="molecule type" value="Genomic_DNA"/>
</dbReference>
<feature type="compositionally biased region" description="Acidic residues" evidence="3">
    <location>
        <begin position="115"/>
        <end position="125"/>
    </location>
</feature>
<dbReference type="Proteomes" id="UP000054821">
    <property type="component" value="Unassembled WGS sequence"/>
</dbReference>
<gene>
    <name evidence="4" type="ORF">TGAM01_v200640</name>
</gene>
<dbReference type="GeneID" id="29989143"/>
<proteinExistence type="predicted"/>
<feature type="region of interest" description="Disordered" evidence="3">
    <location>
        <begin position="1"/>
        <end position="177"/>
    </location>
</feature>
<feature type="compositionally biased region" description="Low complexity" evidence="3">
    <location>
        <begin position="67"/>
        <end position="81"/>
    </location>
</feature>